<dbReference type="InterPro" id="IPR017907">
    <property type="entry name" value="Znf_RING_CS"/>
</dbReference>
<dbReference type="GO" id="GO:0006511">
    <property type="term" value="P:ubiquitin-dependent protein catabolic process"/>
    <property type="evidence" value="ECO:0007669"/>
    <property type="project" value="TreeGrafter"/>
</dbReference>
<evidence type="ECO:0000256" key="2">
    <source>
        <dbReference type="ARBA" id="ARBA00017908"/>
    </source>
</evidence>
<dbReference type="GO" id="GO:0016567">
    <property type="term" value="P:protein ubiquitination"/>
    <property type="evidence" value="ECO:0007669"/>
    <property type="project" value="TreeGrafter"/>
</dbReference>
<dbReference type="InterPro" id="IPR000253">
    <property type="entry name" value="FHA_dom"/>
</dbReference>
<evidence type="ECO:0000259" key="7">
    <source>
        <dbReference type="PROSITE" id="PS50006"/>
    </source>
</evidence>
<evidence type="ECO:0000259" key="8">
    <source>
        <dbReference type="PROSITE" id="PS50089"/>
    </source>
</evidence>
<comment type="caution">
    <text evidence="10">The sequence shown here is derived from an EMBL/GenBank/DDBJ whole genome shotgun (WGS) entry which is preliminary data.</text>
</comment>
<dbReference type="Proteomes" id="UP001190700">
    <property type="component" value="Unassembled WGS sequence"/>
</dbReference>
<name>A0AAE0GKD1_9CHLO</name>
<dbReference type="PANTHER" id="PTHR16079">
    <property type="entry name" value="UBIQUITIN LIGASE PROTEIN CHFR"/>
    <property type="match status" value="1"/>
</dbReference>
<dbReference type="PROSITE" id="PS50006">
    <property type="entry name" value="FHA_DOMAIN"/>
    <property type="match status" value="1"/>
</dbReference>
<comment type="similarity">
    <text evidence="1">Belongs to the CHFR family.</text>
</comment>
<evidence type="ECO:0000313" key="11">
    <source>
        <dbReference type="Proteomes" id="UP001190700"/>
    </source>
</evidence>
<dbReference type="InterPro" id="IPR001841">
    <property type="entry name" value="Znf_RING"/>
</dbReference>
<evidence type="ECO:0000256" key="6">
    <source>
        <dbReference type="PROSITE-ProRule" id="PRU00175"/>
    </source>
</evidence>
<gene>
    <name evidence="10" type="ORF">CYMTET_12560</name>
    <name evidence="9" type="ORF">CYMTET_50012</name>
</gene>
<keyword evidence="3" id="KW-0479">Metal-binding</keyword>
<dbReference type="GO" id="GO:0008270">
    <property type="term" value="F:zinc ion binding"/>
    <property type="evidence" value="ECO:0007669"/>
    <property type="project" value="UniProtKB-KW"/>
</dbReference>
<evidence type="ECO:0000256" key="4">
    <source>
        <dbReference type="ARBA" id="ARBA00022771"/>
    </source>
</evidence>
<dbReference type="Gene3D" id="2.60.200.20">
    <property type="match status" value="1"/>
</dbReference>
<organism evidence="10 11">
    <name type="scientific">Cymbomonas tetramitiformis</name>
    <dbReference type="NCBI Taxonomy" id="36881"/>
    <lineage>
        <taxon>Eukaryota</taxon>
        <taxon>Viridiplantae</taxon>
        <taxon>Chlorophyta</taxon>
        <taxon>Pyramimonadophyceae</taxon>
        <taxon>Pyramimonadales</taxon>
        <taxon>Pyramimonadaceae</taxon>
        <taxon>Cymbomonas</taxon>
    </lineage>
</organism>
<dbReference type="Gene3D" id="3.30.40.10">
    <property type="entry name" value="Zinc/RING finger domain, C3HC4 (zinc finger)"/>
    <property type="match status" value="1"/>
</dbReference>
<dbReference type="Pfam" id="PF00097">
    <property type="entry name" value="zf-C3HC4"/>
    <property type="match status" value="1"/>
</dbReference>
<dbReference type="Pfam" id="PF00498">
    <property type="entry name" value="FHA"/>
    <property type="match status" value="1"/>
</dbReference>
<dbReference type="EMBL" id="LGRX02004795">
    <property type="protein sequence ID" value="KAK3279548.1"/>
    <property type="molecule type" value="Genomic_DNA"/>
</dbReference>
<protein>
    <recommendedName>
        <fullName evidence="2">E3 ubiquitin-protein ligase CHFR</fullName>
    </recommendedName>
</protein>
<feature type="domain" description="FHA" evidence="7">
    <location>
        <begin position="45"/>
        <end position="103"/>
    </location>
</feature>
<dbReference type="GO" id="GO:0004842">
    <property type="term" value="F:ubiquitin-protein transferase activity"/>
    <property type="evidence" value="ECO:0007669"/>
    <property type="project" value="TreeGrafter"/>
</dbReference>
<dbReference type="PROSITE" id="PS00518">
    <property type="entry name" value="ZF_RING_1"/>
    <property type="match status" value="1"/>
</dbReference>
<dbReference type="InterPro" id="IPR052256">
    <property type="entry name" value="E3_ubiquitin-ligase_CHFR"/>
</dbReference>
<keyword evidence="11" id="KW-1185">Reference proteome</keyword>
<evidence type="ECO:0000313" key="10">
    <source>
        <dbReference type="EMBL" id="KAK3279548.1"/>
    </source>
</evidence>
<dbReference type="SUPFAM" id="SSF57850">
    <property type="entry name" value="RING/U-box"/>
    <property type="match status" value="1"/>
</dbReference>
<evidence type="ECO:0000313" key="9">
    <source>
        <dbReference type="EMBL" id="KAK3240120.1"/>
    </source>
</evidence>
<dbReference type="SMART" id="SM00184">
    <property type="entry name" value="RING"/>
    <property type="match status" value="1"/>
</dbReference>
<dbReference type="SUPFAM" id="SSF49879">
    <property type="entry name" value="SMAD/FHA domain"/>
    <property type="match status" value="1"/>
</dbReference>
<proteinExistence type="inferred from homology"/>
<evidence type="ECO:0000256" key="5">
    <source>
        <dbReference type="ARBA" id="ARBA00022833"/>
    </source>
</evidence>
<dbReference type="PANTHER" id="PTHR16079:SF4">
    <property type="entry name" value="E3 UBIQUITIN-PROTEIN LIGASE CHFR"/>
    <property type="match status" value="1"/>
</dbReference>
<reference evidence="10 11" key="1">
    <citation type="journal article" date="2015" name="Genome Biol. Evol.">
        <title>Comparative Genomics of a Bacterivorous Green Alga Reveals Evolutionary Causalities and Consequences of Phago-Mixotrophic Mode of Nutrition.</title>
        <authorList>
            <person name="Burns J.A."/>
            <person name="Paasch A."/>
            <person name="Narechania A."/>
            <person name="Kim E."/>
        </authorList>
    </citation>
    <scope>NUCLEOTIDE SEQUENCE [LARGE SCALE GENOMIC DNA]</scope>
    <source>
        <strain evidence="10">PLY_AMNH</strain>
    </source>
</reference>
<dbReference type="CDD" id="cd00060">
    <property type="entry name" value="FHA"/>
    <property type="match status" value="1"/>
</dbReference>
<sequence>MARNDESTAYLEQLPDCEPERPALLMDNIQLHTIFNTQNDGEKVVRIGRHPANDVVLESVRLALILSAFHCRIELQIQQDGEHRYTLTDMGATNGCYVKSVMIPKNGSRILEDGDAVSLGGPRNVRRGDLVYRNPFCFRFLLAPEPLPPSPSMEVLLEDLICAVCREGIVDAHILPCSHSFCGACIWTWRRRNSTCPDCRANFYQPIRNPHLENFIDLKMMEILTPEEAEQRTKRKAECVQERTRMKRTRINKEVEISRVITTAVTDGGNR</sequence>
<dbReference type="InterPro" id="IPR018957">
    <property type="entry name" value="Znf_C3HC4_RING-type"/>
</dbReference>
<dbReference type="InterPro" id="IPR008984">
    <property type="entry name" value="SMAD_FHA_dom_sf"/>
</dbReference>
<keyword evidence="5" id="KW-0862">Zinc</keyword>
<dbReference type="AlphaFoldDB" id="A0AAE0GKD1"/>
<accession>A0AAE0GKD1</accession>
<keyword evidence="4 6" id="KW-0863">Zinc-finger</keyword>
<reference evidence="10" key="2">
    <citation type="submission" date="2023-06" db="EMBL/GenBank/DDBJ databases">
        <title>Long-read-based genome assembly of the green algal bacterivore Cymbomonas tetramitiformis.</title>
        <authorList>
            <person name="Gyaltshen Y."/>
            <person name="Rozenberg A."/>
            <person name="Paasch A."/>
            <person name="Burns J.A."/>
            <person name="Warring S."/>
            <person name="Larson R."/>
            <person name="Maurer-Alcala X."/>
            <person name="Dacks J."/>
            <person name="Kim E."/>
        </authorList>
    </citation>
    <scope>NUCLEOTIDE SEQUENCE</scope>
    <source>
        <strain evidence="10">PLY_AMNH</strain>
    </source>
</reference>
<dbReference type="PROSITE" id="PS50089">
    <property type="entry name" value="ZF_RING_2"/>
    <property type="match status" value="1"/>
</dbReference>
<dbReference type="GO" id="GO:0005634">
    <property type="term" value="C:nucleus"/>
    <property type="evidence" value="ECO:0007669"/>
    <property type="project" value="TreeGrafter"/>
</dbReference>
<dbReference type="EMBL" id="LGRX02033734">
    <property type="protein sequence ID" value="KAK3240120.1"/>
    <property type="molecule type" value="Genomic_DNA"/>
</dbReference>
<dbReference type="SMART" id="SM00240">
    <property type="entry name" value="FHA"/>
    <property type="match status" value="1"/>
</dbReference>
<dbReference type="InterPro" id="IPR013083">
    <property type="entry name" value="Znf_RING/FYVE/PHD"/>
</dbReference>
<feature type="domain" description="RING-type" evidence="8">
    <location>
        <begin position="162"/>
        <end position="200"/>
    </location>
</feature>
<evidence type="ECO:0000256" key="3">
    <source>
        <dbReference type="ARBA" id="ARBA00022723"/>
    </source>
</evidence>
<evidence type="ECO:0000256" key="1">
    <source>
        <dbReference type="ARBA" id="ARBA00005797"/>
    </source>
</evidence>